<protein>
    <submittedName>
        <fullName evidence="1">Uncharacterized protein</fullName>
    </submittedName>
</protein>
<comment type="caution">
    <text evidence="1">The sequence shown here is derived from an EMBL/GenBank/DDBJ whole genome shotgun (WGS) entry which is preliminary data.</text>
</comment>
<dbReference type="EMBL" id="BPLR01020844">
    <property type="protein sequence ID" value="GIX83223.1"/>
    <property type="molecule type" value="Genomic_DNA"/>
</dbReference>
<keyword evidence="2" id="KW-1185">Reference proteome</keyword>
<dbReference type="AlphaFoldDB" id="A0AAV4NH93"/>
<evidence type="ECO:0000313" key="2">
    <source>
        <dbReference type="Proteomes" id="UP001054945"/>
    </source>
</evidence>
<accession>A0AAV4NH93</accession>
<dbReference type="Proteomes" id="UP001054945">
    <property type="component" value="Unassembled WGS sequence"/>
</dbReference>
<proteinExistence type="predicted"/>
<evidence type="ECO:0000313" key="1">
    <source>
        <dbReference type="EMBL" id="GIX83223.1"/>
    </source>
</evidence>
<name>A0AAV4NH93_CAEEX</name>
<gene>
    <name evidence="1" type="ORF">CEXT_571261</name>
</gene>
<organism evidence="1 2">
    <name type="scientific">Caerostris extrusa</name>
    <name type="common">Bark spider</name>
    <name type="synonym">Caerostris bankana</name>
    <dbReference type="NCBI Taxonomy" id="172846"/>
    <lineage>
        <taxon>Eukaryota</taxon>
        <taxon>Metazoa</taxon>
        <taxon>Ecdysozoa</taxon>
        <taxon>Arthropoda</taxon>
        <taxon>Chelicerata</taxon>
        <taxon>Arachnida</taxon>
        <taxon>Araneae</taxon>
        <taxon>Araneomorphae</taxon>
        <taxon>Entelegynae</taxon>
        <taxon>Araneoidea</taxon>
        <taxon>Araneidae</taxon>
        <taxon>Caerostris</taxon>
    </lineage>
</organism>
<sequence length="79" mass="8666">MYQGKKKWLERIHGRFPFSGVGDGCAVIPSVISTGPSSNENRVPLALAVDSDYIWAGNRGPRHLRLNLDPVFAKGIFAL</sequence>
<reference evidence="1 2" key="1">
    <citation type="submission" date="2021-06" db="EMBL/GenBank/DDBJ databases">
        <title>Caerostris extrusa draft genome.</title>
        <authorList>
            <person name="Kono N."/>
            <person name="Arakawa K."/>
        </authorList>
    </citation>
    <scope>NUCLEOTIDE SEQUENCE [LARGE SCALE GENOMIC DNA]</scope>
</reference>